<dbReference type="Proteomes" id="UP000247569">
    <property type="component" value="Unassembled WGS sequence"/>
</dbReference>
<keyword evidence="5" id="KW-0804">Transcription</keyword>
<evidence type="ECO:0000256" key="4">
    <source>
        <dbReference type="ARBA" id="ARBA00023159"/>
    </source>
</evidence>
<dbReference type="Gene3D" id="3.40.190.290">
    <property type="match status" value="1"/>
</dbReference>
<protein>
    <submittedName>
        <fullName evidence="7">DNA-binding transcriptional LysR family regulator</fullName>
    </submittedName>
</protein>
<dbReference type="GO" id="GO:0032993">
    <property type="term" value="C:protein-DNA complex"/>
    <property type="evidence" value="ECO:0007669"/>
    <property type="project" value="TreeGrafter"/>
</dbReference>
<dbReference type="GO" id="GO:0003677">
    <property type="term" value="F:DNA binding"/>
    <property type="evidence" value="ECO:0007669"/>
    <property type="project" value="UniProtKB-KW"/>
</dbReference>
<dbReference type="GO" id="GO:0003700">
    <property type="term" value="F:DNA-binding transcription factor activity"/>
    <property type="evidence" value="ECO:0007669"/>
    <property type="project" value="InterPro"/>
</dbReference>
<keyword evidence="2" id="KW-0805">Transcription regulation</keyword>
<accession>A0A318K3H3</accession>
<evidence type="ECO:0000256" key="3">
    <source>
        <dbReference type="ARBA" id="ARBA00023125"/>
    </source>
</evidence>
<keyword evidence="3 7" id="KW-0238">DNA-binding</keyword>
<reference evidence="7 8" key="1">
    <citation type="submission" date="2018-05" db="EMBL/GenBank/DDBJ databases">
        <title>Genomic Encyclopedia of Type Strains, Phase IV (KMG-IV): sequencing the most valuable type-strain genomes for metagenomic binning, comparative biology and taxonomic classification.</title>
        <authorList>
            <person name="Goeker M."/>
        </authorList>
    </citation>
    <scope>NUCLEOTIDE SEQUENCE [LARGE SCALE GENOMIC DNA]</scope>
    <source>
        <strain evidence="7 8">DSM 44704</strain>
    </source>
</reference>
<dbReference type="InterPro" id="IPR036390">
    <property type="entry name" value="WH_DNA-bd_sf"/>
</dbReference>
<organism evidence="7 8">
    <name type="scientific">Nocardia tenerifensis</name>
    <dbReference type="NCBI Taxonomy" id="228006"/>
    <lineage>
        <taxon>Bacteria</taxon>
        <taxon>Bacillati</taxon>
        <taxon>Actinomycetota</taxon>
        <taxon>Actinomycetes</taxon>
        <taxon>Mycobacteriales</taxon>
        <taxon>Nocardiaceae</taxon>
        <taxon>Nocardia</taxon>
    </lineage>
</organism>
<dbReference type="Gene3D" id="1.10.10.10">
    <property type="entry name" value="Winged helix-like DNA-binding domain superfamily/Winged helix DNA-binding domain"/>
    <property type="match status" value="1"/>
</dbReference>
<dbReference type="InterPro" id="IPR005119">
    <property type="entry name" value="LysR_subst-bd"/>
</dbReference>
<dbReference type="InterPro" id="IPR036388">
    <property type="entry name" value="WH-like_DNA-bd_sf"/>
</dbReference>
<dbReference type="OrthoDB" id="3673085at2"/>
<keyword evidence="8" id="KW-1185">Reference proteome</keyword>
<dbReference type="SUPFAM" id="SSF46785">
    <property type="entry name" value="Winged helix' DNA-binding domain"/>
    <property type="match status" value="1"/>
</dbReference>
<evidence type="ECO:0000256" key="5">
    <source>
        <dbReference type="ARBA" id="ARBA00023163"/>
    </source>
</evidence>
<dbReference type="EMBL" id="QJKF01000019">
    <property type="protein sequence ID" value="PXX56550.1"/>
    <property type="molecule type" value="Genomic_DNA"/>
</dbReference>
<keyword evidence="4" id="KW-0010">Activator</keyword>
<gene>
    <name evidence="7" type="ORF">DFR70_119102</name>
</gene>
<evidence type="ECO:0000313" key="7">
    <source>
        <dbReference type="EMBL" id="PXX56550.1"/>
    </source>
</evidence>
<sequence>MATLRALECLVAVLDFGSVTEAAARLHMSQPALSHQLAALEREIGTPVVQRLPRGVRATAAGRAIVADARVALAAAERVVTVGRAVAAGAQGQLRIACAESMTAGLLAPVLRGWRRRHPDVHVALHEMASADAISELVSTGVADVGIGPRPSHWDGRTEVIGREEIVAALAVADGDAPLTLADIAAEPVVHYHPDNGLGAWLDDLAATNGFTLTAATRTRQASTAAQLAAAGLGTALVPTTALTATFPGAVRSLHPPVFRDVVCLTTAPNDPLVQQFQSEVRRRGVPVPAAIATQLTPHR</sequence>
<comment type="caution">
    <text evidence="7">The sequence shown here is derived from an EMBL/GenBank/DDBJ whole genome shotgun (WGS) entry which is preliminary data.</text>
</comment>
<dbReference type="Pfam" id="PF03466">
    <property type="entry name" value="LysR_substrate"/>
    <property type="match status" value="1"/>
</dbReference>
<dbReference type="RefSeq" id="WP_110293917.1">
    <property type="nucleotide sequence ID" value="NZ_QJKF01000019.1"/>
</dbReference>
<dbReference type="PRINTS" id="PR00039">
    <property type="entry name" value="HTHLYSR"/>
</dbReference>
<dbReference type="SUPFAM" id="SSF53850">
    <property type="entry name" value="Periplasmic binding protein-like II"/>
    <property type="match status" value="1"/>
</dbReference>
<dbReference type="CDD" id="cd05466">
    <property type="entry name" value="PBP2_LTTR_substrate"/>
    <property type="match status" value="1"/>
</dbReference>
<dbReference type="PANTHER" id="PTHR30346">
    <property type="entry name" value="TRANSCRIPTIONAL DUAL REGULATOR HCAR-RELATED"/>
    <property type="match status" value="1"/>
</dbReference>
<dbReference type="InterPro" id="IPR000847">
    <property type="entry name" value="LysR_HTH_N"/>
</dbReference>
<comment type="similarity">
    <text evidence="1">Belongs to the LysR transcriptional regulatory family.</text>
</comment>
<dbReference type="PANTHER" id="PTHR30346:SF17">
    <property type="entry name" value="LYSR FAMILY TRANSCRIPTIONAL REGULATOR"/>
    <property type="match status" value="1"/>
</dbReference>
<proteinExistence type="inferred from homology"/>
<evidence type="ECO:0000256" key="1">
    <source>
        <dbReference type="ARBA" id="ARBA00009437"/>
    </source>
</evidence>
<evidence type="ECO:0000256" key="2">
    <source>
        <dbReference type="ARBA" id="ARBA00023015"/>
    </source>
</evidence>
<dbReference type="AlphaFoldDB" id="A0A318K3H3"/>
<dbReference type="Pfam" id="PF00126">
    <property type="entry name" value="HTH_1"/>
    <property type="match status" value="1"/>
</dbReference>
<dbReference type="PROSITE" id="PS50931">
    <property type="entry name" value="HTH_LYSR"/>
    <property type="match status" value="1"/>
</dbReference>
<name>A0A318K3H3_9NOCA</name>
<feature type="domain" description="HTH lysR-type" evidence="6">
    <location>
        <begin position="1"/>
        <end position="59"/>
    </location>
</feature>
<evidence type="ECO:0000313" key="8">
    <source>
        <dbReference type="Proteomes" id="UP000247569"/>
    </source>
</evidence>
<evidence type="ECO:0000259" key="6">
    <source>
        <dbReference type="PROSITE" id="PS50931"/>
    </source>
</evidence>